<dbReference type="GO" id="GO:0031418">
    <property type="term" value="F:L-ascorbic acid binding"/>
    <property type="evidence" value="ECO:0007669"/>
    <property type="project" value="UniProtKB-KW"/>
</dbReference>
<accession>A0A396JK64</accession>
<dbReference type="EC" id="1.14.11.9" evidence="5"/>
<evidence type="ECO:0000313" key="5">
    <source>
        <dbReference type="EMBL" id="RHN77742.1"/>
    </source>
</evidence>
<dbReference type="PANTHER" id="PTHR47991">
    <property type="entry name" value="OXOGLUTARATE/IRON-DEPENDENT DIOXYGENASE"/>
    <property type="match status" value="1"/>
</dbReference>
<proteinExistence type="predicted"/>
<keyword evidence="5" id="KW-0560">Oxidoreductase</keyword>
<reference evidence="5" key="1">
    <citation type="journal article" date="2018" name="Nat. Plants">
        <title>Whole-genome landscape of Medicago truncatula symbiotic genes.</title>
        <authorList>
            <person name="Pecrix Y."/>
            <person name="Gamas P."/>
            <person name="Carrere S."/>
        </authorList>
    </citation>
    <scope>NUCLEOTIDE SEQUENCE</scope>
    <source>
        <tissue evidence="5">Leaves</tissue>
    </source>
</reference>
<dbReference type="Gene3D" id="2.60.120.330">
    <property type="entry name" value="B-lactam Antibiotic, Isopenicillin N Synthase, Chain"/>
    <property type="match status" value="1"/>
</dbReference>
<feature type="domain" description="Fe2OG dioxygenase" evidence="4">
    <location>
        <begin position="32"/>
        <end position="131"/>
    </location>
</feature>
<dbReference type="SUPFAM" id="SSF51197">
    <property type="entry name" value="Clavaminate synthase-like"/>
    <property type="match status" value="1"/>
</dbReference>
<keyword evidence="3" id="KW-0408">Iron</keyword>
<evidence type="ECO:0000256" key="2">
    <source>
        <dbReference type="ARBA" id="ARBA00022896"/>
    </source>
</evidence>
<dbReference type="AlphaFoldDB" id="A0A396JK64"/>
<name>A0A396JK64_MEDTR</name>
<organism evidence="5">
    <name type="scientific">Medicago truncatula</name>
    <name type="common">Barrel medic</name>
    <name type="synonym">Medicago tribuloides</name>
    <dbReference type="NCBI Taxonomy" id="3880"/>
    <lineage>
        <taxon>Eukaryota</taxon>
        <taxon>Viridiplantae</taxon>
        <taxon>Streptophyta</taxon>
        <taxon>Embryophyta</taxon>
        <taxon>Tracheophyta</taxon>
        <taxon>Spermatophyta</taxon>
        <taxon>Magnoliopsida</taxon>
        <taxon>eudicotyledons</taxon>
        <taxon>Gunneridae</taxon>
        <taxon>Pentapetalae</taxon>
        <taxon>rosids</taxon>
        <taxon>fabids</taxon>
        <taxon>Fabales</taxon>
        <taxon>Fabaceae</taxon>
        <taxon>Papilionoideae</taxon>
        <taxon>50 kb inversion clade</taxon>
        <taxon>NPAAA clade</taxon>
        <taxon>Hologalegina</taxon>
        <taxon>IRL clade</taxon>
        <taxon>Trifolieae</taxon>
        <taxon>Medicago</taxon>
    </lineage>
</organism>
<dbReference type="GO" id="GO:0046872">
    <property type="term" value="F:metal ion binding"/>
    <property type="evidence" value="ECO:0007669"/>
    <property type="project" value="UniProtKB-KW"/>
</dbReference>
<dbReference type="InterPro" id="IPR050295">
    <property type="entry name" value="Plant_2OG-oxidoreductases"/>
</dbReference>
<dbReference type="EMBL" id="PSQE01000001">
    <property type="protein sequence ID" value="RHN77742.1"/>
    <property type="molecule type" value="Genomic_DNA"/>
</dbReference>
<keyword evidence="1" id="KW-0479">Metal-binding</keyword>
<dbReference type="Proteomes" id="UP000265566">
    <property type="component" value="Chromosome 1"/>
</dbReference>
<dbReference type="Pfam" id="PF03171">
    <property type="entry name" value="2OG-FeII_Oxy"/>
    <property type="match status" value="1"/>
</dbReference>
<dbReference type="Gramene" id="rna1229">
    <property type="protein sequence ID" value="RHN77742.1"/>
    <property type="gene ID" value="gene1229"/>
</dbReference>
<protein>
    <submittedName>
        <fullName evidence="5">Putative flavanone 3-dioxygenase</fullName>
        <ecNumber evidence="5">1.14.11.9</ecNumber>
    </submittedName>
</protein>
<gene>
    <name evidence="5" type="ORF">MtrunA17_Chr1g0158031</name>
</gene>
<sequence length="181" mass="20155">MRKVVAELARAVSKNLGFDENYIEKAFNMKSGFDVMAMNLYPPNSKSKSDIGIPSHTDLCGNPNARCKWGLQILSHKGNWINVHIPHHAILIQLGDHLVILTNGKYKSHVHRVIVNNNKVQRISVVTLHGPSLDKFIAPATEFVDDKNPMNYIGMTYKESLVANGGNVIDVESSLEQIKIV</sequence>
<comment type="caution">
    <text evidence="5">The sequence shown here is derived from an EMBL/GenBank/DDBJ whole genome shotgun (WGS) entry which is preliminary data.</text>
</comment>
<dbReference type="GO" id="GO:0045486">
    <property type="term" value="F:flavanone 3-dioxygenase activity"/>
    <property type="evidence" value="ECO:0007669"/>
    <property type="project" value="UniProtKB-EC"/>
</dbReference>
<keyword evidence="2" id="KW-0847">Vitamin C</keyword>
<dbReference type="InterPro" id="IPR044861">
    <property type="entry name" value="IPNS-like_FE2OG_OXY"/>
</dbReference>
<evidence type="ECO:0000256" key="3">
    <source>
        <dbReference type="ARBA" id="ARBA00023004"/>
    </source>
</evidence>
<dbReference type="InterPro" id="IPR005123">
    <property type="entry name" value="Oxoglu/Fe-dep_dioxygenase_dom"/>
</dbReference>
<dbReference type="InterPro" id="IPR027443">
    <property type="entry name" value="IPNS-like_sf"/>
</dbReference>
<keyword evidence="5" id="KW-0223">Dioxygenase</keyword>
<evidence type="ECO:0000259" key="4">
    <source>
        <dbReference type="PROSITE" id="PS51471"/>
    </source>
</evidence>
<evidence type="ECO:0000256" key="1">
    <source>
        <dbReference type="ARBA" id="ARBA00022723"/>
    </source>
</evidence>
<dbReference type="PROSITE" id="PS51471">
    <property type="entry name" value="FE2OG_OXY"/>
    <property type="match status" value="1"/>
</dbReference>